<dbReference type="Proteomes" id="UP000177707">
    <property type="component" value="Unassembled WGS sequence"/>
</dbReference>
<name>A0A1G2TXN1_9BACT</name>
<organism evidence="1 2">
    <name type="scientific">Candidatus Zambryskibacteria bacterium RIFCSPLOWO2_01_FULL_39_39</name>
    <dbReference type="NCBI Taxonomy" id="1802758"/>
    <lineage>
        <taxon>Bacteria</taxon>
        <taxon>Candidatus Zambryskiibacteriota</taxon>
    </lineage>
</organism>
<dbReference type="AlphaFoldDB" id="A0A1G2TXN1"/>
<dbReference type="STRING" id="1802758.A3A96_00565"/>
<accession>A0A1G2TXN1</accession>
<proteinExistence type="predicted"/>
<evidence type="ECO:0008006" key="3">
    <source>
        <dbReference type="Google" id="ProtNLM"/>
    </source>
</evidence>
<dbReference type="EMBL" id="MHWB01000009">
    <property type="protein sequence ID" value="OHB01919.1"/>
    <property type="molecule type" value="Genomic_DNA"/>
</dbReference>
<comment type="caution">
    <text evidence="1">The sequence shown here is derived from an EMBL/GenBank/DDBJ whole genome shotgun (WGS) entry which is preliminary data.</text>
</comment>
<sequence>MSINNLTVLYYSANTEDPIFEANIRKKLIANMGDLPLVSVTQEPALDFGKNICVGKHHACYGNEFRQIQIGLKEVKTDYVITAEADVLYPPEYFKFQPTRGDCYRYGNIWLSYIRPQDDSQAVQRAFFKKYSDGAQIMRKDFWLDFIRKMIGDEDKWFTEENKPRRIRTPKTDPKFIWMGENPVVTFKTLNNVSRFSSRLPIREYKPVTTLPYWGDVGELIKNMIV</sequence>
<evidence type="ECO:0000313" key="1">
    <source>
        <dbReference type="EMBL" id="OHB01919.1"/>
    </source>
</evidence>
<evidence type="ECO:0000313" key="2">
    <source>
        <dbReference type="Proteomes" id="UP000177707"/>
    </source>
</evidence>
<gene>
    <name evidence="1" type="ORF">A3A96_00565</name>
</gene>
<reference evidence="1 2" key="1">
    <citation type="journal article" date="2016" name="Nat. Commun.">
        <title>Thousands of microbial genomes shed light on interconnected biogeochemical processes in an aquifer system.</title>
        <authorList>
            <person name="Anantharaman K."/>
            <person name="Brown C.T."/>
            <person name="Hug L.A."/>
            <person name="Sharon I."/>
            <person name="Castelle C.J."/>
            <person name="Probst A.J."/>
            <person name="Thomas B.C."/>
            <person name="Singh A."/>
            <person name="Wilkins M.J."/>
            <person name="Karaoz U."/>
            <person name="Brodie E.L."/>
            <person name="Williams K.H."/>
            <person name="Hubbard S.S."/>
            <person name="Banfield J.F."/>
        </authorList>
    </citation>
    <scope>NUCLEOTIDE SEQUENCE [LARGE SCALE GENOMIC DNA]</scope>
</reference>
<protein>
    <recommendedName>
        <fullName evidence="3">Nucleotide-diphospho-sugar transferase domain-containing protein</fullName>
    </recommendedName>
</protein>